<organism evidence="3 4">
    <name type="scientific">Roseococcus suduntuyensis</name>
    <dbReference type="NCBI Taxonomy" id="455361"/>
    <lineage>
        <taxon>Bacteria</taxon>
        <taxon>Pseudomonadati</taxon>
        <taxon>Pseudomonadota</taxon>
        <taxon>Alphaproteobacteria</taxon>
        <taxon>Acetobacterales</taxon>
        <taxon>Roseomonadaceae</taxon>
        <taxon>Roseococcus</taxon>
    </lineage>
</organism>
<reference evidence="3 4" key="1">
    <citation type="submission" date="2020-08" db="EMBL/GenBank/DDBJ databases">
        <title>Genomic Encyclopedia of Type Strains, Phase IV (KMG-IV): sequencing the most valuable type-strain genomes for metagenomic binning, comparative biology and taxonomic classification.</title>
        <authorList>
            <person name="Goeker M."/>
        </authorList>
    </citation>
    <scope>NUCLEOTIDE SEQUENCE [LARGE SCALE GENOMIC DNA]</scope>
    <source>
        <strain evidence="3 4">DSM 19979</strain>
    </source>
</reference>
<feature type="signal peptide" evidence="1">
    <location>
        <begin position="1"/>
        <end position="22"/>
    </location>
</feature>
<sequence>MTMERRTLLAAPALLLALPAGAQGFRARDGQFRVSTLAEGLEHPWGGGFLPDGRLLVSERPGRARLVSPEGRVSAPLQGVPPVEAANQGGLLDIQPAPDFARTQEIFFVTATLVQGGALTRLSRARLVDGALRDVTPVLDCTPAQSRGRHHFGGRLAFGPDGAHIFLTTGDRNVDRQRSQRLDDLAGKIIRLTRDGRIPADNPFVNRQGARGEIWSYGHRNPQGIAFNPATGTLFSAEFGPRGGDELNLIRPGLNYGWPEVTYGREYWGPAIAGGRTEGPGFEQPLRHWNPAISPSGMAFAPGNAPAPWRGSLFLGCLNPMGLLRLPMQGDTPGEEERLLWDEDRIRHTIFAPDGALWLLTDRGDGRILRVTAA</sequence>
<dbReference type="InterPro" id="IPR012938">
    <property type="entry name" value="Glc/Sorbosone_DH"/>
</dbReference>
<dbReference type="SUPFAM" id="SSF50952">
    <property type="entry name" value="Soluble quinoprotein glucose dehydrogenase"/>
    <property type="match status" value="1"/>
</dbReference>
<gene>
    <name evidence="3" type="ORF">GGQ83_000534</name>
</gene>
<dbReference type="Proteomes" id="UP000553193">
    <property type="component" value="Unassembled WGS sequence"/>
</dbReference>
<feature type="domain" description="Glucose/Sorbosone dehydrogenase" evidence="2">
    <location>
        <begin position="41"/>
        <end position="370"/>
    </location>
</feature>
<dbReference type="PANTHER" id="PTHR19328">
    <property type="entry name" value="HEDGEHOG-INTERACTING PROTEIN"/>
    <property type="match status" value="1"/>
</dbReference>
<protein>
    <submittedName>
        <fullName evidence="3">Glucose/arabinose dehydrogenase</fullName>
    </submittedName>
</protein>
<feature type="chain" id="PRO_5032736773" evidence="1">
    <location>
        <begin position="23"/>
        <end position="374"/>
    </location>
</feature>
<accession>A0A840A565</accession>
<dbReference type="Gene3D" id="2.120.10.30">
    <property type="entry name" value="TolB, C-terminal domain"/>
    <property type="match status" value="1"/>
</dbReference>
<evidence type="ECO:0000313" key="4">
    <source>
        <dbReference type="Proteomes" id="UP000553193"/>
    </source>
</evidence>
<dbReference type="EMBL" id="JACIDJ010000001">
    <property type="protein sequence ID" value="MBB3897108.1"/>
    <property type="molecule type" value="Genomic_DNA"/>
</dbReference>
<comment type="caution">
    <text evidence="3">The sequence shown here is derived from an EMBL/GenBank/DDBJ whole genome shotgun (WGS) entry which is preliminary data.</text>
</comment>
<proteinExistence type="predicted"/>
<evidence type="ECO:0000256" key="1">
    <source>
        <dbReference type="SAM" id="SignalP"/>
    </source>
</evidence>
<evidence type="ECO:0000259" key="2">
    <source>
        <dbReference type="Pfam" id="PF07995"/>
    </source>
</evidence>
<dbReference type="InterPro" id="IPR011041">
    <property type="entry name" value="Quinoprot_gluc/sorb_DH_b-prop"/>
</dbReference>
<keyword evidence="4" id="KW-1185">Reference proteome</keyword>
<dbReference type="RefSeq" id="WP_184382047.1">
    <property type="nucleotide sequence ID" value="NZ_JACIDJ010000001.1"/>
</dbReference>
<dbReference type="InterPro" id="IPR011042">
    <property type="entry name" value="6-blade_b-propeller_TolB-like"/>
</dbReference>
<dbReference type="AlphaFoldDB" id="A0A840A565"/>
<dbReference type="PANTHER" id="PTHR19328:SF75">
    <property type="entry name" value="ALDOSE SUGAR DEHYDROGENASE YLII"/>
    <property type="match status" value="1"/>
</dbReference>
<name>A0A840A565_9PROT</name>
<dbReference type="Pfam" id="PF07995">
    <property type="entry name" value="GSDH"/>
    <property type="match status" value="1"/>
</dbReference>
<evidence type="ECO:0000313" key="3">
    <source>
        <dbReference type="EMBL" id="MBB3897108.1"/>
    </source>
</evidence>
<keyword evidence="1" id="KW-0732">Signal</keyword>